<dbReference type="EMBL" id="JAWXYB010000018">
    <property type="protein sequence ID" value="MDX5931787.1"/>
    <property type="molecule type" value="Genomic_DNA"/>
</dbReference>
<evidence type="ECO:0000313" key="3">
    <source>
        <dbReference type="Proteomes" id="UP001279553"/>
    </source>
</evidence>
<accession>A0AAW9DT10</accession>
<sequence>MCRALARRQGGAKAAIGRRSGGQTAPEGAGPRLRMFGEVGSLPLPD</sequence>
<evidence type="ECO:0000313" key="2">
    <source>
        <dbReference type="EMBL" id="MDX5931787.1"/>
    </source>
</evidence>
<comment type="caution">
    <text evidence="2">The sequence shown here is derived from an EMBL/GenBank/DDBJ whole genome shotgun (WGS) entry which is preliminary data.</text>
</comment>
<reference evidence="2 3" key="1">
    <citation type="submission" date="2023-11" db="EMBL/GenBank/DDBJ databases">
        <title>MicrobeMod: A computational toolkit for identifying prokaryotic methylation and restriction-modification with nanopore sequencing.</title>
        <authorList>
            <person name="Crits-Christoph A."/>
            <person name="Kang S.C."/>
            <person name="Lee H."/>
            <person name="Ostrov N."/>
        </authorList>
    </citation>
    <scope>NUCLEOTIDE SEQUENCE [LARGE SCALE GENOMIC DNA]</scope>
    <source>
        <strain evidence="2 3">DSMZ 700</strain>
    </source>
</reference>
<gene>
    <name evidence="2" type="ORF">SIL87_13545</name>
</gene>
<keyword evidence="3" id="KW-1185">Reference proteome</keyword>
<evidence type="ECO:0000256" key="1">
    <source>
        <dbReference type="SAM" id="MobiDB-lite"/>
    </source>
</evidence>
<dbReference type="RefSeq" id="WP_319614675.1">
    <property type="nucleotide sequence ID" value="NZ_JAWXYB010000018.1"/>
</dbReference>
<organism evidence="2 3">
    <name type="scientific">Acidiphilium acidophilum</name>
    <name type="common">Thiobacillus acidophilus</name>
    <dbReference type="NCBI Taxonomy" id="76588"/>
    <lineage>
        <taxon>Bacteria</taxon>
        <taxon>Pseudomonadati</taxon>
        <taxon>Pseudomonadota</taxon>
        <taxon>Alphaproteobacteria</taxon>
        <taxon>Acetobacterales</taxon>
        <taxon>Acidocellaceae</taxon>
        <taxon>Acidiphilium</taxon>
    </lineage>
</organism>
<proteinExistence type="predicted"/>
<dbReference type="Proteomes" id="UP001279553">
    <property type="component" value="Unassembled WGS sequence"/>
</dbReference>
<name>A0AAW9DT10_ACIAO</name>
<dbReference type="AlphaFoldDB" id="A0AAW9DT10"/>
<protein>
    <submittedName>
        <fullName evidence="2">Uncharacterized protein</fullName>
    </submittedName>
</protein>
<feature type="region of interest" description="Disordered" evidence="1">
    <location>
        <begin position="1"/>
        <end position="46"/>
    </location>
</feature>